<dbReference type="InterPro" id="IPR008538">
    <property type="entry name" value="Uma2"/>
</dbReference>
<sequence length="187" mass="21075">MPTTSVLKRLFTVKEYYQMAASGVIAHGERVELIRGEIIKMSPIGRRHASCVDRCNYAFAAKLTGKVVIRIQNPLSLDNTSEPEPDVMLLKYQDDFYESGHPQPSDVLLLIEVADSNIDSDRELKIPLYAEDGIAEVWLVDINSACIEVYRYPNVEGYQETYKVYRGQNLSILAFPDVSITVDEILG</sequence>
<protein>
    <submittedName>
        <fullName evidence="2">Uma2 family endonuclease</fullName>
    </submittedName>
</protein>
<keyword evidence="2" id="KW-0378">Hydrolase</keyword>
<dbReference type="Pfam" id="PF05685">
    <property type="entry name" value="Uma2"/>
    <property type="match status" value="1"/>
</dbReference>
<dbReference type="InterPro" id="IPR012296">
    <property type="entry name" value="Nuclease_put_TT1808"/>
</dbReference>
<dbReference type="Gene3D" id="3.90.1570.10">
    <property type="entry name" value="tt1808, chain A"/>
    <property type="match status" value="1"/>
</dbReference>
<dbReference type="CDD" id="cd06260">
    <property type="entry name" value="DUF820-like"/>
    <property type="match status" value="1"/>
</dbReference>
<dbReference type="PANTHER" id="PTHR35400">
    <property type="entry name" value="SLR1083 PROTEIN"/>
    <property type="match status" value="1"/>
</dbReference>
<keyword evidence="2" id="KW-0255">Endonuclease</keyword>
<gene>
    <name evidence="2" type="ORF">H6G05_19480</name>
</gene>
<accession>A0ABR8CH56</accession>
<evidence type="ECO:0000313" key="3">
    <source>
        <dbReference type="Proteomes" id="UP000618445"/>
    </source>
</evidence>
<reference evidence="2 3" key="1">
    <citation type="journal article" date="2020" name="ISME J.">
        <title>Comparative genomics reveals insights into cyanobacterial evolution and habitat adaptation.</title>
        <authorList>
            <person name="Chen M.Y."/>
            <person name="Teng W.K."/>
            <person name="Zhao L."/>
            <person name="Hu C.X."/>
            <person name="Zhou Y.K."/>
            <person name="Han B.P."/>
            <person name="Song L.R."/>
            <person name="Shu W.S."/>
        </authorList>
    </citation>
    <scope>NUCLEOTIDE SEQUENCE [LARGE SCALE GENOMIC DNA]</scope>
    <source>
        <strain evidence="2 3">FACHB-1050</strain>
    </source>
</reference>
<dbReference type="EMBL" id="JACJQY010000040">
    <property type="protein sequence ID" value="MBD2319022.1"/>
    <property type="molecule type" value="Genomic_DNA"/>
</dbReference>
<dbReference type="PANTHER" id="PTHR35400:SF1">
    <property type="entry name" value="SLR1083 PROTEIN"/>
    <property type="match status" value="1"/>
</dbReference>
<dbReference type="Proteomes" id="UP000618445">
    <property type="component" value="Unassembled WGS sequence"/>
</dbReference>
<evidence type="ECO:0000313" key="2">
    <source>
        <dbReference type="EMBL" id="MBD2319022.1"/>
    </source>
</evidence>
<dbReference type="SUPFAM" id="SSF52980">
    <property type="entry name" value="Restriction endonuclease-like"/>
    <property type="match status" value="1"/>
</dbReference>
<proteinExistence type="predicted"/>
<name>A0ABR8CH56_9CYAN</name>
<keyword evidence="3" id="KW-1185">Reference proteome</keyword>
<evidence type="ECO:0000259" key="1">
    <source>
        <dbReference type="Pfam" id="PF05685"/>
    </source>
</evidence>
<dbReference type="RefSeq" id="WP_190580587.1">
    <property type="nucleotide sequence ID" value="NZ_CAWPQU010000035.1"/>
</dbReference>
<keyword evidence="2" id="KW-0540">Nuclease</keyword>
<dbReference type="GO" id="GO:0004519">
    <property type="term" value="F:endonuclease activity"/>
    <property type="evidence" value="ECO:0007669"/>
    <property type="project" value="UniProtKB-KW"/>
</dbReference>
<feature type="domain" description="Putative restriction endonuclease" evidence="1">
    <location>
        <begin position="14"/>
        <end position="182"/>
    </location>
</feature>
<organism evidence="2 3">
    <name type="scientific">Phormidium tenue FACHB-1050</name>
    <dbReference type="NCBI Taxonomy" id="2692857"/>
    <lineage>
        <taxon>Bacteria</taxon>
        <taxon>Bacillati</taxon>
        <taxon>Cyanobacteriota</taxon>
        <taxon>Cyanophyceae</taxon>
        <taxon>Oscillatoriophycideae</taxon>
        <taxon>Oscillatoriales</taxon>
        <taxon>Oscillatoriaceae</taxon>
        <taxon>Phormidium</taxon>
    </lineage>
</organism>
<comment type="caution">
    <text evidence="2">The sequence shown here is derived from an EMBL/GenBank/DDBJ whole genome shotgun (WGS) entry which is preliminary data.</text>
</comment>
<dbReference type="InterPro" id="IPR011335">
    <property type="entry name" value="Restrct_endonuc-II-like"/>
</dbReference>